<protein>
    <submittedName>
        <fullName evidence="1 2">Uncharacterized protein</fullName>
    </submittedName>
</protein>
<reference evidence="1 2" key="1">
    <citation type="submission" date="2016-11" db="UniProtKB">
        <authorList>
            <consortium name="WormBaseParasite"/>
        </authorList>
    </citation>
    <scope>IDENTIFICATION</scope>
    <source>
        <strain evidence="1 2">pt0022</strain>
    </source>
</reference>
<accession>A0A1I8EIW4</accession>
<dbReference type="WBParaSite" id="maker-PairedContig_3860-snap-gene-2.19-mRNA-1">
    <property type="protein sequence ID" value="maker-PairedContig_3860-snap-gene-2.19-mRNA-1"/>
    <property type="gene ID" value="maker-PairedContig_3860-snap-gene-2.19"/>
</dbReference>
<dbReference type="WBParaSite" id="maker-PairedContig_2377-snap-gene-1.17-mRNA-1">
    <property type="protein sequence ID" value="maker-PairedContig_2377-snap-gene-1.17-mRNA-1"/>
    <property type="gene ID" value="maker-PairedContig_2377-snap-gene-1.17"/>
</dbReference>
<evidence type="ECO:0000313" key="1">
    <source>
        <dbReference type="WBParaSite" id="maker-PairedContig_2377-snap-gene-1.17-mRNA-1"/>
    </source>
</evidence>
<dbReference type="AlphaFoldDB" id="A0A1I8EIW4"/>
<evidence type="ECO:0000313" key="2">
    <source>
        <dbReference type="WBParaSite" id="maker-PairedContig_3860-snap-gene-2.19-mRNA-1"/>
    </source>
</evidence>
<name>A0A1I8EIW4_WUCBA</name>
<sequence length="285" mass="32629">MVLLNKASCMARMHVAPSILRYVHPAFRRFLIRRKSWRFLRRKNISLAKKIRNRSLHYNVLPRAAPFLCSKCGFATVALKRIEEHVCIKKNSSVNDLERDIKVAQMGVRSRCKDAMAVLERIPNPQSIRLPRFRILETESSKEMYEMIPLSSSSHDPLIKVVSTTGCCSNNDEVGKRSGDNLFNKQLIKANLQCAESEMAFHRNCICNEYLKRDSSATDSPKRLSAEASMNCTISAEHKTNYPVSKCYVKQILNLHCTACEIESNKFETLGDFHEHIMKCGKCRK</sequence>
<proteinExistence type="predicted"/>
<organism evidence="1">
    <name type="scientific">Wuchereria bancrofti</name>
    <dbReference type="NCBI Taxonomy" id="6293"/>
    <lineage>
        <taxon>Eukaryota</taxon>
        <taxon>Metazoa</taxon>
        <taxon>Ecdysozoa</taxon>
        <taxon>Nematoda</taxon>
        <taxon>Chromadorea</taxon>
        <taxon>Rhabditida</taxon>
        <taxon>Spirurina</taxon>
        <taxon>Spiruromorpha</taxon>
        <taxon>Filarioidea</taxon>
        <taxon>Onchocercidae</taxon>
        <taxon>Wuchereria</taxon>
    </lineage>
</organism>